<feature type="domain" description="PD-(D/E)XK nuclease-like" evidence="3">
    <location>
        <begin position="180"/>
        <end position="418"/>
    </location>
</feature>
<dbReference type="InterPro" id="IPR046797">
    <property type="entry name" value="PDDEXK_12"/>
</dbReference>
<evidence type="ECO:0000313" key="4">
    <source>
        <dbReference type="EMBL" id="TXB97151.1"/>
    </source>
</evidence>
<feature type="region of interest" description="Disordered" evidence="1">
    <location>
        <begin position="13"/>
        <end position="118"/>
    </location>
</feature>
<proteinExistence type="predicted"/>
<dbReference type="PANTHER" id="PTHR46481:SF7">
    <property type="entry name" value="ZINC FINGER BED DOMAIN-CONTAINING PROTEIN RICESLEEPER 2-LIKE"/>
    <property type="match status" value="1"/>
</dbReference>
<dbReference type="PANTHER" id="PTHR46481">
    <property type="entry name" value="ZINC FINGER BED DOMAIN-CONTAINING PROTEIN 4"/>
    <property type="match status" value="1"/>
</dbReference>
<organism evidence="4 5">
    <name type="scientific">Fusarium oxysporum f. sp. cubense</name>
    <dbReference type="NCBI Taxonomy" id="61366"/>
    <lineage>
        <taxon>Eukaryota</taxon>
        <taxon>Fungi</taxon>
        <taxon>Dikarya</taxon>
        <taxon>Ascomycota</taxon>
        <taxon>Pezizomycotina</taxon>
        <taxon>Sordariomycetes</taxon>
        <taxon>Hypocreomycetidae</taxon>
        <taxon>Hypocreales</taxon>
        <taxon>Nectriaceae</taxon>
        <taxon>Fusarium</taxon>
        <taxon>Fusarium oxysporum species complex</taxon>
    </lineage>
</organism>
<dbReference type="InterPro" id="IPR008906">
    <property type="entry name" value="HATC_C_dom"/>
</dbReference>
<dbReference type="InterPro" id="IPR012337">
    <property type="entry name" value="RNaseH-like_sf"/>
</dbReference>
<evidence type="ECO:0000313" key="5">
    <source>
        <dbReference type="Proteomes" id="UP000321331"/>
    </source>
</evidence>
<protein>
    <submittedName>
        <fullName evidence="4">Uncharacterized protein</fullName>
    </submittedName>
</protein>
<dbReference type="SUPFAM" id="SSF53098">
    <property type="entry name" value="Ribonuclease H-like"/>
    <property type="match status" value="1"/>
</dbReference>
<evidence type="ECO:0000259" key="2">
    <source>
        <dbReference type="Pfam" id="PF05699"/>
    </source>
</evidence>
<sequence>MSLDQRIQRWLRQLEPASTSAHHDKQSCAKRRRLNPPTPDPSQSEHSMASRGRSRRSTKRSVTDTQACYDDEDDNFETPRPRKLKAPRSESGTSFASSSAASSKSGYSSPTKQLRDLEFHPRGVEPRELKDYHNKPASLEDLLLQIDRSSSGYAILPTSQRQTIDQLDTTIYKTFEWTKDSFTSNFCFSDERDKLGHTPSPDTVQTILQEAGACNSKGCSEADWNMEVHHLVLKAALRPLQGPRMEQFFDFRLSTTASIIPDYQATSASKKVDFCMYIDPNHEEADAVSETVHALRSFLPLGMFNHTNHAFLSDRPIAVSIETKKTGEGWENARLQMEVWMAAHWQFLRKLLGLRRLAAKQVTSMKNATESLTLDPEEVWKLPEFLPGIIIQGHDWHLIITTPDGEKIATNPRFSSGDVHAAKQLAKREETLRHVINHKAALEALIQLVTVRNLSYNCSSWPELHALISAVNPAADDLISLSHGSIQKLVSNSFRVHKDMLRRKLQSTPWKLHLSADVWSAPNHKAFLGICVKFVDPDTKEALQALLALSELPGLDGPGSHGGAEQWKLLQHVLEDYNIWNKVGFYTGDNHGSNDYRWNEFKKRAGRSLGLDNDTRWNSWFLLLDTTLNLQSYVEWYQKKYYQDLRDDYLTPDEWSALGETRAFLQPFWKITQLTEGRYATLDRSLFTMDVLHKHYTQAFQKHSGNATLRSCVAASWAVFDKYYQLTDESPAYGAAIILHPSRRVAHIKKNWPKSWHKPVLDGVRKHWKDYHHELPLPTTTPQLRDEIRRLDEYDLLARELDVVSPSMCELDEYDAFTTQPPIIIDCSPLSWWLREEQQQTYPRLSRMAVDILSIPAMSAEPERVFSGARRTISWDRCQLGSRTIERGECMKSWIKSGITQGYPVDLLEAEGIEDNNVEGLDDSAGWQSSNPDSV</sequence>
<dbReference type="AlphaFoldDB" id="A0A5C6SEV9"/>
<reference evidence="4 5" key="1">
    <citation type="submission" date="2019-07" db="EMBL/GenBank/DDBJ databases">
        <title>The First High-Quality Draft Genome Sequence of the Causal Agent of the Current Panama Disease Epidemic.</title>
        <authorList>
            <person name="Warmington R.J."/>
            <person name="Kay W."/>
            <person name="Jeffries A."/>
            <person name="Bebber D."/>
            <person name="Moore K."/>
            <person name="Studholme D.J."/>
        </authorList>
    </citation>
    <scope>NUCLEOTIDE SEQUENCE [LARGE SCALE GENOMIC DNA]</scope>
    <source>
        <strain evidence="4 5">TR4</strain>
    </source>
</reference>
<dbReference type="Pfam" id="PF05699">
    <property type="entry name" value="Dimer_Tnp_hAT"/>
    <property type="match status" value="1"/>
</dbReference>
<comment type="caution">
    <text evidence="4">The sequence shown here is derived from an EMBL/GenBank/DDBJ whole genome shotgun (WGS) entry which is preliminary data.</text>
</comment>
<feature type="domain" description="HAT C-terminal dimerisation" evidence="2">
    <location>
        <begin position="816"/>
        <end position="895"/>
    </location>
</feature>
<evidence type="ECO:0000256" key="1">
    <source>
        <dbReference type="SAM" id="MobiDB-lite"/>
    </source>
</evidence>
<name>A0A5C6SEV9_FUSOC</name>
<dbReference type="Pfam" id="PF20516">
    <property type="entry name" value="PDDEXK_12"/>
    <property type="match status" value="1"/>
</dbReference>
<dbReference type="Proteomes" id="UP000321331">
    <property type="component" value="Unassembled WGS sequence"/>
</dbReference>
<feature type="compositionally biased region" description="Low complexity" evidence="1">
    <location>
        <begin position="89"/>
        <end position="109"/>
    </location>
</feature>
<dbReference type="InterPro" id="IPR052035">
    <property type="entry name" value="ZnF_BED_domain_contain"/>
</dbReference>
<evidence type="ECO:0000259" key="3">
    <source>
        <dbReference type="Pfam" id="PF20516"/>
    </source>
</evidence>
<gene>
    <name evidence="4" type="ORF">FocTR4_00012035</name>
</gene>
<accession>A0A5C6SEV9</accession>
<dbReference type="EMBL" id="VMNF01000014">
    <property type="protein sequence ID" value="TXB97151.1"/>
    <property type="molecule type" value="Genomic_DNA"/>
</dbReference>
<dbReference type="GO" id="GO:0046983">
    <property type="term" value="F:protein dimerization activity"/>
    <property type="evidence" value="ECO:0007669"/>
    <property type="project" value="InterPro"/>
</dbReference>